<dbReference type="Gene3D" id="2.60.40.10">
    <property type="entry name" value="Immunoglobulins"/>
    <property type="match status" value="5"/>
</dbReference>
<evidence type="ECO:0000313" key="2">
    <source>
        <dbReference type="Ensembl" id="ENSCCRP00000145493.1"/>
    </source>
</evidence>
<dbReference type="InterPro" id="IPR003961">
    <property type="entry name" value="FN3_dom"/>
</dbReference>
<dbReference type="InterPro" id="IPR052090">
    <property type="entry name" value="Cytolytic_pore-forming_toxin"/>
</dbReference>
<protein>
    <recommendedName>
        <fullName evidence="1">Fibronectin type-III domain-containing protein</fullName>
    </recommendedName>
</protein>
<evidence type="ECO:0000259" key="1">
    <source>
        <dbReference type="PROSITE" id="PS50853"/>
    </source>
</evidence>
<feature type="domain" description="Fibronectin type-III" evidence="1">
    <location>
        <begin position="1041"/>
        <end position="1133"/>
    </location>
</feature>
<reference evidence="2" key="2">
    <citation type="submission" date="2025-09" db="UniProtKB">
        <authorList>
            <consortium name="Ensembl"/>
        </authorList>
    </citation>
    <scope>IDENTIFICATION</scope>
</reference>
<name>A0A9J8AMJ4_CYPCA</name>
<dbReference type="Pfam" id="PF18078">
    <property type="entry name" value="Thioredoxin_11"/>
    <property type="match status" value="5"/>
</dbReference>
<sequence length="1817" mass="205901">MTMRSNLTIFKNLTESKTCEQAKFIVASKEIKNNPGSCILLYENGSDEATCFTPPSESACPVIERISGHSVVLKVSPACSATKELRLLYKMKEEKDWKSQSVLQSHDTVTLTDLSPDTEYEMKYAAVGKLKYTVQSDVIHLRVIDKKLIDATESVLETLSLIENKCSELMENNSAVTFSAIHRKIQDMMKYCQTYKQDLHNRIKSMIQSIQACEKDISALTDLLQAHEESPFNKSDLTEWFTVKEKELKEVDVFLQQLRDSGAEVNNNLDTFLLDTSIKNLVCYTFSSLDLPDDLLSDQENFLNPQMMKRNSEKKPNAGSQTWLTGSIRETMKKHLKIFKDLILSNGDQTTVFLVTSKEHTIHPGSCILLYENGSDEASCFTPPSEQACPVIGQISGHSVVLKVPPACPATEELRLLYKMKEEKDWKSQSVLQSHDTVTLTDLSPDTEYEMKYAAVGKLKYTIHSDVIHLRVIDKKLIDAKDSVLETLSLIENKCSELMNHNSAVTFSAILRKIQDMMKYCQTYEQDLHNRIKSMIQSIQACEKDISALTDLLQAHEESPFNKSDLTEWLTVKEKELKAVDVFLQQLRDSGAEVNNSLDSFLLEISIKNLVCYTFSSLDLPDDLLSDQEHFLNPQMMKRNSEKKPNRGSQTWLTGSIRETMKKHLKIFKELILSNGDQTTVFLVTSKDHTIHPGSCILLYENGSDEASCFTPPSEQACPVIEQISGHSVVLKVPPACPATEELRLLYKMKEEKDWKSQSVLQSHDTVTLTDLSPDTEYEMKYAAVGKLNYTVHSDVIHLRVIDKKLIDAKESVLETLSLIENKCSELMNHNSAVTFSAILRKIQDMMKYCQTYKQDLHNRIKSMIQSIQACEKDISALTDLLQAHEESPFNKSDLTEWLTVKEKELKEVDVILQQLRDSGAEVNNNLDSFLLDTSIKNLVCYTFSSLDLPDDLLSDQENFLNPQMMKRNSEKKPNAGSQTWLTGSIRETMKKHLKIFTELILSNGDQTTVFLVTSKEHTIHPGSCILLYENGSDEASCFTPPSEPACPVIEQISGHSVVLKVSPACPGTEELRLLYKMKEEKDWKSQSVLQSHDTVTLTDLSPDTEYEMKYAAMGKLKYTIHSDVIHLRVIDKKLIDAKDSVLETLSLIENKCSELMENNSAVTFSAIHRKIQDMMKYCQTYKQDLHNRIKSMIQSIQACEKDISALTDLLQAHEESPFNKSDLTEWLTVKEKELKEVDVILQQLRDSGAEVNNNLDSFLLDTSIKNLVCYTFSSLDLPDDLLSDQEHFLNPQMMKRNSEKKPNAGSQTWLTGSIRETMKKHLKIFKELILSNGDQTTVFLIASKEHTIHPGSCILLYENGSDEASCFTPPSEPACPVIEQISGHSVVLKVSPACPATEELRLLYKMKEEKDWKSQSVLQSHDTVTLTDLSPDTEYEMKYAAMGKLNYTVHSDVIRVTTHTTNIREESTRSKIFNKGVNIFSILTGKTANSHKHIISTLQYRIEDMREVGTVDESDIILVFCPVVSRAGTDIDQALDIFNHNTGSKLAVLVVLHHTFDKEKMVPDSSRCVNRTDILTVDCLFYEDTGLLKCQKNSDAVDKVVNWLRQQGRQTGVKIRLHQNFTNPGQNGDQERERLAKVNKRQQMANNEPSTRKVKVFSILAGKIKNCHKEFFDILRNRIENLEEARTVDKSDIILVFCSIVSRAGTDIDAALKNYVYPTDKLAVLVVLHHTFDPEKTVPDSRRCVNRTDILTVDCLFCEDTGLLKCQKNSDAYDKTVYWLIQQGAKIGITISPCQNKSSSFTDVFSSFLPLRGRWE</sequence>
<dbReference type="PANTHER" id="PTHR31594">
    <property type="entry name" value="AIG1-TYPE G DOMAIN-CONTAINING PROTEIN"/>
    <property type="match status" value="1"/>
</dbReference>
<proteinExistence type="predicted"/>
<keyword evidence="3" id="KW-1185">Reference proteome</keyword>
<dbReference type="Pfam" id="PF21109">
    <property type="entry name" value="Stonustoxin_helical"/>
    <property type="match status" value="4"/>
</dbReference>
<dbReference type="PROSITE" id="PS50853">
    <property type="entry name" value="FN3"/>
    <property type="match status" value="2"/>
</dbReference>
<feature type="domain" description="Fibronectin type-III" evidence="1">
    <location>
        <begin position="1370"/>
        <end position="1462"/>
    </location>
</feature>
<dbReference type="Proteomes" id="UP001108240">
    <property type="component" value="Unplaced"/>
</dbReference>
<dbReference type="Ensembl" id="ENSCCRT00000203398.1">
    <property type="protein sequence ID" value="ENSCCRP00000145493.1"/>
    <property type="gene ID" value="ENSCCRG00000069253.1"/>
</dbReference>
<dbReference type="GeneTree" id="ENSGT00940000164220"/>
<dbReference type="InterPro" id="IPR040581">
    <property type="entry name" value="Thioredoxin_11"/>
</dbReference>
<dbReference type="InterPro" id="IPR013783">
    <property type="entry name" value="Ig-like_fold"/>
</dbReference>
<reference evidence="2" key="1">
    <citation type="submission" date="2025-08" db="UniProtKB">
        <authorList>
            <consortium name="Ensembl"/>
        </authorList>
    </citation>
    <scope>IDENTIFICATION</scope>
</reference>
<organism evidence="2 3">
    <name type="scientific">Cyprinus carpio carpio</name>
    <dbReference type="NCBI Taxonomy" id="630221"/>
    <lineage>
        <taxon>Eukaryota</taxon>
        <taxon>Metazoa</taxon>
        <taxon>Chordata</taxon>
        <taxon>Craniata</taxon>
        <taxon>Vertebrata</taxon>
        <taxon>Euteleostomi</taxon>
        <taxon>Actinopterygii</taxon>
        <taxon>Neopterygii</taxon>
        <taxon>Teleostei</taxon>
        <taxon>Ostariophysi</taxon>
        <taxon>Cypriniformes</taxon>
        <taxon>Cyprinidae</taxon>
        <taxon>Cyprininae</taxon>
        <taxon>Cyprinus</taxon>
    </lineage>
</organism>
<dbReference type="InterPro" id="IPR048997">
    <property type="entry name" value="Stonustoxin-like_helical"/>
</dbReference>
<dbReference type="PANTHER" id="PTHR31594:SF15">
    <property type="entry name" value="VERRUCOTOXIN SUBUNIT BETA ISOFORM X1-RELATED"/>
    <property type="match status" value="1"/>
</dbReference>
<dbReference type="SMART" id="SM00060">
    <property type="entry name" value="FN3"/>
    <property type="match status" value="5"/>
</dbReference>
<dbReference type="SUPFAM" id="SSF49265">
    <property type="entry name" value="Fibronectin type III"/>
    <property type="match status" value="3"/>
</dbReference>
<evidence type="ECO:0000313" key="3">
    <source>
        <dbReference type="Proteomes" id="UP001108240"/>
    </source>
</evidence>
<dbReference type="CDD" id="cd00063">
    <property type="entry name" value="FN3"/>
    <property type="match status" value="5"/>
</dbReference>
<accession>A0A9J8AMJ4</accession>
<dbReference type="InterPro" id="IPR036116">
    <property type="entry name" value="FN3_sf"/>
</dbReference>